<dbReference type="Pfam" id="PF01479">
    <property type="entry name" value="S4"/>
    <property type="match status" value="1"/>
</dbReference>
<organism evidence="8 9">
    <name type="scientific">Faecalispora sporosphaeroides</name>
    <dbReference type="NCBI Taxonomy" id="1549"/>
    <lineage>
        <taxon>Bacteria</taxon>
        <taxon>Bacillati</taxon>
        <taxon>Bacillota</taxon>
        <taxon>Clostridia</taxon>
        <taxon>Eubacteriales</taxon>
        <taxon>Oscillospiraceae</taxon>
        <taxon>Faecalispora</taxon>
    </lineage>
</organism>
<comment type="caution">
    <text evidence="8">The sequence shown here is derived from an EMBL/GenBank/DDBJ whole genome shotgun (WGS) entry which is preliminary data.</text>
</comment>
<evidence type="ECO:0000313" key="8">
    <source>
        <dbReference type="EMBL" id="MBE6832969.1"/>
    </source>
</evidence>
<dbReference type="PROSITE" id="PS50889">
    <property type="entry name" value="S4"/>
    <property type="match status" value="1"/>
</dbReference>
<evidence type="ECO:0000256" key="6">
    <source>
        <dbReference type="SAM" id="MobiDB-lite"/>
    </source>
</evidence>
<dbReference type="InterPro" id="IPR020103">
    <property type="entry name" value="PsdUridine_synth_cat_dom_sf"/>
</dbReference>
<dbReference type="GO" id="GO:0000455">
    <property type="term" value="P:enzyme-directed rRNA pseudouridine synthesis"/>
    <property type="evidence" value="ECO:0007669"/>
    <property type="project" value="UniProtKB-ARBA"/>
</dbReference>
<evidence type="ECO:0000256" key="4">
    <source>
        <dbReference type="PROSITE-ProRule" id="PRU00182"/>
    </source>
</evidence>
<evidence type="ECO:0000256" key="3">
    <source>
        <dbReference type="ARBA" id="ARBA00023235"/>
    </source>
</evidence>
<evidence type="ECO:0000256" key="2">
    <source>
        <dbReference type="ARBA" id="ARBA00022884"/>
    </source>
</evidence>
<reference evidence="8" key="1">
    <citation type="submission" date="2019-04" db="EMBL/GenBank/DDBJ databases">
        <title>Evolution of Biomass-Degrading Anaerobic Consortia Revealed by Metagenomics.</title>
        <authorList>
            <person name="Peng X."/>
        </authorList>
    </citation>
    <scope>NUCLEOTIDE SEQUENCE</scope>
    <source>
        <strain evidence="8">SIG551</strain>
    </source>
</reference>
<dbReference type="Gene3D" id="3.30.70.580">
    <property type="entry name" value="Pseudouridine synthase I, catalytic domain, N-terminal subdomain"/>
    <property type="match status" value="1"/>
</dbReference>
<dbReference type="PROSITE" id="PS01149">
    <property type="entry name" value="PSI_RSU"/>
    <property type="match status" value="1"/>
</dbReference>
<protein>
    <recommendedName>
        <fullName evidence="5">Pseudouridine synthase</fullName>
        <ecNumber evidence="5">5.4.99.-</ecNumber>
    </recommendedName>
</protein>
<dbReference type="Gene3D" id="3.10.290.10">
    <property type="entry name" value="RNA-binding S4 domain"/>
    <property type="match status" value="1"/>
</dbReference>
<dbReference type="EC" id="5.4.99.-" evidence="5"/>
<dbReference type="FunFam" id="3.30.70.1560:FF:000001">
    <property type="entry name" value="Pseudouridine synthase"/>
    <property type="match status" value="1"/>
</dbReference>
<dbReference type="CDD" id="cd02870">
    <property type="entry name" value="PseudoU_synth_RsuA_like"/>
    <property type="match status" value="1"/>
</dbReference>
<dbReference type="CDD" id="cd00165">
    <property type="entry name" value="S4"/>
    <property type="match status" value="1"/>
</dbReference>
<feature type="compositionally biased region" description="Basic and acidic residues" evidence="6">
    <location>
        <begin position="239"/>
        <end position="253"/>
    </location>
</feature>
<evidence type="ECO:0000256" key="1">
    <source>
        <dbReference type="ARBA" id="ARBA00008348"/>
    </source>
</evidence>
<dbReference type="InterPro" id="IPR000748">
    <property type="entry name" value="PsdUridine_synth_RsuA/RluB/E/F"/>
</dbReference>
<dbReference type="GO" id="GO:0005829">
    <property type="term" value="C:cytosol"/>
    <property type="evidence" value="ECO:0007669"/>
    <property type="project" value="UniProtKB-ARBA"/>
</dbReference>
<evidence type="ECO:0000313" key="9">
    <source>
        <dbReference type="Proteomes" id="UP000754750"/>
    </source>
</evidence>
<evidence type="ECO:0000259" key="7">
    <source>
        <dbReference type="SMART" id="SM00363"/>
    </source>
</evidence>
<dbReference type="GO" id="GO:0120159">
    <property type="term" value="F:rRNA pseudouridine synthase activity"/>
    <property type="evidence" value="ECO:0007669"/>
    <property type="project" value="UniProtKB-ARBA"/>
</dbReference>
<dbReference type="AlphaFoldDB" id="A0A928KRN9"/>
<dbReference type="Gene3D" id="3.30.70.1560">
    <property type="entry name" value="Alpha-L RNA-binding motif"/>
    <property type="match status" value="1"/>
</dbReference>
<proteinExistence type="inferred from homology"/>
<comment type="similarity">
    <text evidence="1 5">Belongs to the pseudouridine synthase RsuA family.</text>
</comment>
<dbReference type="InterPro" id="IPR006145">
    <property type="entry name" value="PsdUridine_synth_RsuA/RluA"/>
</dbReference>
<dbReference type="SUPFAM" id="SSF55174">
    <property type="entry name" value="Alpha-L RNA-binding motif"/>
    <property type="match status" value="1"/>
</dbReference>
<keyword evidence="3 5" id="KW-0413">Isomerase</keyword>
<dbReference type="InterPro" id="IPR042092">
    <property type="entry name" value="PsdUridine_s_RsuA/RluB/E/F_cat"/>
</dbReference>
<dbReference type="InterPro" id="IPR002942">
    <property type="entry name" value="S4_RNA-bd"/>
</dbReference>
<accession>A0A928KRN9</accession>
<feature type="compositionally biased region" description="Basic residues" evidence="6">
    <location>
        <begin position="259"/>
        <end position="270"/>
    </location>
</feature>
<dbReference type="PANTHER" id="PTHR47683:SF2">
    <property type="entry name" value="RNA-BINDING S4 DOMAIN-CONTAINING PROTEIN"/>
    <property type="match status" value="1"/>
</dbReference>
<dbReference type="SUPFAM" id="SSF55120">
    <property type="entry name" value="Pseudouridine synthase"/>
    <property type="match status" value="1"/>
</dbReference>
<evidence type="ECO:0000256" key="5">
    <source>
        <dbReference type="RuleBase" id="RU003887"/>
    </source>
</evidence>
<dbReference type="NCBIfam" id="TIGR00093">
    <property type="entry name" value="pseudouridine synthase"/>
    <property type="match status" value="1"/>
</dbReference>
<sequence>MAKDVRLQKMLADSGIASRRKAEELIAAGAVRVNGTVAKIGDKVDVRKDKVTVHGRNVAKRGKNIYIMLHKPRGFITTMSDEMDRKCVAELVSEIPERIYPVGRLDRESEGLLLMTNDGAFANAMTHPSKHVPKTYRVTVRPGVTEDQLTQIAVGIVIDGQKTAPANVHIISQEPGRVVLEIVLYEGRNREIRKMCEALGLDVARLKRTAVGPVRLGMLQPGQWRNLTGEEVKRLMTAAKEDKAAGQEPERPKTAARPAVRRGPRLSSKK</sequence>
<keyword evidence="2 4" id="KW-0694">RNA-binding</keyword>
<dbReference type="InterPro" id="IPR020094">
    <property type="entry name" value="TruA/RsuA/RluB/E/F_N"/>
</dbReference>
<dbReference type="InterPro" id="IPR050343">
    <property type="entry name" value="RsuA_PseudoU_synthase"/>
</dbReference>
<dbReference type="InterPro" id="IPR018496">
    <property type="entry name" value="PsdUridine_synth_RsuA/RluB_CS"/>
</dbReference>
<dbReference type="InterPro" id="IPR036986">
    <property type="entry name" value="S4_RNA-bd_sf"/>
</dbReference>
<dbReference type="Proteomes" id="UP000754750">
    <property type="component" value="Unassembled WGS sequence"/>
</dbReference>
<dbReference type="EMBL" id="SVNY01000002">
    <property type="protein sequence ID" value="MBE6832969.1"/>
    <property type="molecule type" value="Genomic_DNA"/>
</dbReference>
<gene>
    <name evidence="8" type="ORF">E7512_05210</name>
</gene>
<dbReference type="SMART" id="SM00363">
    <property type="entry name" value="S4"/>
    <property type="match status" value="1"/>
</dbReference>
<dbReference type="Pfam" id="PF00849">
    <property type="entry name" value="PseudoU_synth_2"/>
    <property type="match status" value="1"/>
</dbReference>
<dbReference type="RefSeq" id="WP_326840126.1">
    <property type="nucleotide sequence ID" value="NZ_JBKWRC010000001.1"/>
</dbReference>
<feature type="region of interest" description="Disordered" evidence="6">
    <location>
        <begin position="239"/>
        <end position="270"/>
    </location>
</feature>
<dbReference type="FunFam" id="3.10.290.10:FF:000003">
    <property type="entry name" value="Pseudouridine synthase"/>
    <property type="match status" value="1"/>
</dbReference>
<dbReference type="PANTHER" id="PTHR47683">
    <property type="entry name" value="PSEUDOURIDINE SYNTHASE FAMILY PROTEIN-RELATED"/>
    <property type="match status" value="1"/>
</dbReference>
<feature type="domain" description="RNA-binding S4" evidence="7">
    <location>
        <begin position="5"/>
        <end position="67"/>
    </location>
</feature>
<dbReference type="GO" id="GO:0003723">
    <property type="term" value="F:RNA binding"/>
    <property type="evidence" value="ECO:0007669"/>
    <property type="project" value="UniProtKB-KW"/>
</dbReference>
<name>A0A928KRN9_9FIRM</name>